<dbReference type="PANTHER" id="PTHR33886">
    <property type="entry name" value="UNSATURATED RHAMNOGALACTURONAN HYDROLASE (EUROFUNG)"/>
    <property type="match status" value="1"/>
</dbReference>
<name>V2X6G5_MONRO</name>
<dbReference type="Gene3D" id="1.50.10.10">
    <property type="match status" value="1"/>
</dbReference>
<dbReference type="OrthoDB" id="540611at2759"/>
<evidence type="ECO:0000256" key="1">
    <source>
        <dbReference type="ARBA" id="ARBA00022801"/>
    </source>
</evidence>
<sequence>MWSLPPILVRLLALCSFISFVSAADPNSENHGYPLYGNISSFSMAWSILSRRQALVTSGDPAQLLPSGFTQRTFAKIGRQYPDDRYRGLYAAYVREIAIHALEALSDAEKVRSFPLDRLSLGNGMLDTFSRSRDERFRRASDALRDSIDTQPRNEAGGLWYWTAQPSISNLEGVYSLAPFYAQHAIYHDPGNVTAVVADIVKQFDLLWENCYDEKTGLLVHGYDASKKASWANQKTGASQYVWARAVGLYTMALIDTLEVLALSRVSLSATTLEGWPSMQKKFKMIGDALLKNVEYSGGWWQVMNEPSRKGNYIEPSATAMFVYSLLKGNRLGYFDDNAFPTDKIDTTRNLTTKYSEVALKAYDLLVKDYVVETQNRSLDFKGSSPTYSLNSAASYEYYLSQPSEYNSPFGTSAFVLASLEYERFYNVTSSIPWAPL</sequence>
<protein>
    <submittedName>
        <fullName evidence="3">Cell wall glycosyl hydrolase</fullName>
    </submittedName>
</protein>
<dbReference type="EMBL" id="AWSO01000654">
    <property type="protein sequence ID" value="ESK88386.1"/>
    <property type="molecule type" value="Genomic_DNA"/>
</dbReference>
<dbReference type="GO" id="GO:0005975">
    <property type="term" value="P:carbohydrate metabolic process"/>
    <property type="evidence" value="ECO:0007669"/>
    <property type="project" value="InterPro"/>
</dbReference>
<feature type="chain" id="PRO_5004713500" evidence="2">
    <location>
        <begin position="24"/>
        <end position="437"/>
    </location>
</feature>
<dbReference type="AlphaFoldDB" id="V2X6G5"/>
<accession>V2X6G5</accession>
<dbReference type="HOGENOM" id="CLU_038720_0_0_1"/>
<proteinExistence type="predicted"/>
<reference evidence="3 4" key="1">
    <citation type="journal article" date="2014" name="BMC Genomics">
        <title>Genome and secretome analysis of the hemibiotrophic fungal pathogen, Moniliophthora roreri, which causes frosty pod rot disease of cacao: mechanisms of the biotrophic and necrotrophic phases.</title>
        <authorList>
            <person name="Meinhardt L.W."/>
            <person name="Costa G.G.L."/>
            <person name="Thomazella D.P.T."/>
            <person name="Teixeira P.J.P.L."/>
            <person name="Carazzolle M.F."/>
            <person name="Schuster S.C."/>
            <person name="Carlson J.E."/>
            <person name="Guiltinan M.J."/>
            <person name="Mieczkowski P."/>
            <person name="Farmer A."/>
            <person name="Ramaraj T."/>
            <person name="Crozier J."/>
            <person name="Davis R.E."/>
            <person name="Shao J."/>
            <person name="Melnick R.L."/>
            <person name="Pereira G.A.G."/>
            <person name="Bailey B.A."/>
        </authorList>
    </citation>
    <scope>NUCLEOTIDE SEQUENCE [LARGE SCALE GENOMIC DNA]</scope>
    <source>
        <strain evidence="3 4">MCA 2997</strain>
    </source>
</reference>
<keyword evidence="1 3" id="KW-0378">Hydrolase</keyword>
<evidence type="ECO:0000313" key="4">
    <source>
        <dbReference type="Proteomes" id="UP000017559"/>
    </source>
</evidence>
<dbReference type="InterPro" id="IPR012341">
    <property type="entry name" value="6hp_glycosidase-like_sf"/>
</dbReference>
<dbReference type="InterPro" id="IPR010905">
    <property type="entry name" value="Glyco_hydro_88"/>
</dbReference>
<dbReference type="GO" id="GO:0016787">
    <property type="term" value="F:hydrolase activity"/>
    <property type="evidence" value="ECO:0007669"/>
    <property type="project" value="UniProtKB-KW"/>
</dbReference>
<evidence type="ECO:0000313" key="3">
    <source>
        <dbReference type="EMBL" id="ESK88386.1"/>
    </source>
</evidence>
<dbReference type="SUPFAM" id="SSF48208">
    <property type="entry name" value="Six-hairpin glycosidases"/>
    <property type="match status" value="1"/>
</dbReference>
<dbReference type="STRING" id="1381753.V2X6G5"/>
<feature type="signal peptide" evidence="2">
    <location>
        <begin position="1"/>
        <end position="23"/>
    </location>
</feature>
<gene>
    <name evidence="3" type="ORF">Moror_14772</name>
</gene>
<dbReference type="PANTHER" id="PTHR33886:SF11">
    <property type="entry name" value="WALL GLYCOSYL HYDROLASE YTER, PUTATIVE (AFU_ORTHOLOGUE AFUA_2G14630)-RELATED"/>
    <property type="match status" value="1"/>
</dbReference>
<keyword evidence="4" id="KW-1185">Reference proteome</keyword>
<evidence type="ECO:0000256" key="2">
    <source>
        <dbReference type="SAM" id="SignalP"/>
    </source>
</evidence>
<organism evidence="3 4">
    <name type="scientific">Moniliophthora roreri (strain MCA 2997)</name>
    <name type="common">Cocoa frosty pod rot fungus</name>
    <name type="synonym">Crinipellis roreri</name>
    <dbReference type="NCBI Taxonomy" id="1381753"/>
    <lineage>
        <taxon>Eukaryota</taxon>
        <taxon>Fungi</taxon>
        <taxon>Dikarya</taxon>
        <taxon>Basidiomycota</taxon>
        <taxon>Agaricomycotina</taxon>
        <taxon>Agaricomycetes</taxon>
        <taxon>Agaricomycetidae</taxon>
        <taxon>Agaricales</taxon>
        <taxon>Marasmiineae</taxon>
        <taxon>Marasmiaceae</taxon>
        <taxon>Moniliophthora</taxon>
    </lineage>
</organism>
<comment type="caution">
    <text evidence="3">The sequence shown here is derived from an EMBL/GenBank/DDBJ whole genome shotgun (WGS) entry which is preliminary data.</text>
</comment>
<dbReference type="KEGG" id="mrr:Moror_14772"/>
<dbReference type="InterPro" id="IPR052043">
    <property type="entry name" value="PolySaccharide_Degr_Enz"/>
</dbReference>
<dbReference type="Pfam" id="PF07470">
    <property type="entry name" value="Glyco_hydro_88"/>
    <property type="match status" value="1"/>
</dbReference>
<dbReference type="InterPro" id="IPR008928">
    <property type="entry name" value="6-hairpin_glycosidase_sf"/>
</dbReference>
<keyword evidence="2" id="KW-0732">Signal</keyword>
<dbReference type="Proteomes" id="UP000017559">
    <property type="component" value="Unassembled WGS sequence"/>
</dbReference>